<evidence type="ECO:0000313" key="2">
    <source>
        <dbReference type="EMBL" id="STZ61792.1"/>
    </source>
</evidence>
<dbReference type="AlphaFoldDB" id="A0A378TLW8"/>
<dbReference type="OrthoDB" id="9897960at2"/>
<protein>
    <submittedName>
        <fullName evidence="2">Uncharacterized protein</fullName>
    </submittedName>
</protein>
<feature type="region of interest" description="Disordered" evidence="1">
    <location>
        <begin position="1"/>
        <end position="21"/>
    </location>
</feature>
<reference evidence="2 3" key="1">
    <citation type="submission" date="2018-06" db="EMBL/GenBank/DDBJ databases">
        <authorList>
            <consortium name="Pathogen Informatics"/>
            <person name="Doyle S."/>
        </authorList>
    </citation>
    <scope>NUCLEOTIDE SEQUENCE [LARGE SCALE GENOMIC DNA]</scope>
    <source>
        <strain evidence="2 3">NCTC10821</strain>
    </source>
</reference>
<gene>
    <name evidence="2" type="ORF">NCTC10821_05351</name>
</gene>
<evidence type="ECO:0000313" key="3">
    <source>
        <dbReference type="Proteomes" id="UP000254978"/>
    </source>
</evidence>
<dbReference type="EMBL" id="UGQT01000001">
    <property type="protein sequence ID" value="STZ61792.1"/>
    <property type="molecule type" value="Genomic_DNA"/>
</dbReference>
<organism evidence="2 3">
    <name type="scientific">Mycolicibacterium tokaiense</name>
    <dbReference type="NCBI Taxonomy" id="39695"/>
    <lineage>
        <taxon>Bacteria</taxon>
        <taxon>Bacillati</taxon>
        <taxon>Actinomycetota</taxon>
        <taxon>Actinomycetes</taxon>
        <taxon>Mycobacteriales</taxon>
        <taxon>Mycobacteriaceae</taxon>
        <taxon>Mycolicibacterium</taxon>
    </lineage>
</organism>
<proteinExistence type="predicted"/>
<evidence type="ECO:0000256" key="1">
    <source>
        <dbReference type="SAM" id="MobiDB-lite"/>
    </source>
</evidence>
<feature type="compositionally biased region" description="Polar residues" evidence="1">
    <location>
        <begin position="1"/>
        <end position="19"/>
    </location>
</feature>
<sequence>MTTASSGEADTTDLGTTMQDPEHIYVSTVTNPNAGNQVITAHRTRTGAEAQVQDLATTWGADPTTLEPTILELPLLP</sequence>
<dbReference type="RefSeq" id="WP_115280642.1">
    <property type="nucleotide sequence ID" value="NZ_AP022600.1"/>
</dbReference>
<accession>A0A378TLW8</accession>
<name>A0A378TLW8_9MYCO</name>
<dbReference type="Proteomes" id="UP000254978">
    <property type="component" value="Unassembled WGS sequence"/>
</dbReference>
<keyword evidence="3" id="KW-1185">Reference proteome</keyword>